<evidence type="ECO:0000313" key="1">
    <source>
        <dbReference type="EMBL" id="GFN93660.1"/>
    </source>
</evidence>
<accession>A0AAV3ZCL2</accession>
<proteinExistence type="predicted"/>
<reference evidence="1 2" key="1">
    <citation type="journal article" date="2021" name="Elife">
        <title>Chloroplast acquisition without the gene transfer in kleptoplastic sea slugs, Plakobranchus ocellatus.</title>
        <authorList>
            <person name="Maeda T."/>
            <person name="Takahashi S."/>
            <person name="Yoshida T."/>
            <person name="Shimamura S."/>
            <person name="Takaki Y."/>
            <person name="Nagai Y."/>
            <person name="Toyoda A."/>
            <person name="Suzuki Y."/>
            <person name="Arimoto A."/>
            <person name="Ishii H."/>
            <person name="Satoh N."/>
            <person name="Nishiyama T."/>
            <person name="Hasebe M."/>
            <person name="Maruyama T."/>
            <person name="Minagawa J."/>
            <person name="Obokata J."/>
            <person name="Shigenobu S."/>
        </authorList>
    </citation>
    <scope>NUCLEOTIDE SEQUENCE [LARGE SCALE GENOMIC DNA]</scope>
</reference>
<name>A0AAV3ZCL2_9GAST</name>
<dbReference type="EMBL" id="BLXT01002363">
    <property type="protein sequence ID" value="GFN93660.1"/>
    <property type="molecule type" value="Genomic_DNA"/>
</dbReference>
<comment type="caution">
    <text evidence="1">The sequence shown here is derived from an EMBL/GenBank/DDBJ whole genome shotgun (WGS) entry which is preliminary data.</text>
</comment>
<keyword evidence="2" id="KW-1185">Reference proteome</keyword>
<organism evidence="1 2">
    <name type="scientific">Plakobranchus ocellatus</name>
    <dbReference type="NCBI Taxonomy" id="259542"/>
    <lineage>
        <taxon>Eukaryota</taxon>
        <taxon>Metazoa</taxon>
        <taxon>Spiralia</taxon>
        <taxon>Lophotrochozoa</taxon>
        <taxon>Mollusca</taxon>
        <taxon>Gastropoda</taxon>
        <taxon>Heterobranchia</taxon>
        <taxon>Euthyneura</taxon>
        <taxon>Panpulmonata</taxon>
        <taxon>Sacoglossa</taxon>
        <taxon>Placobranchoidea</taxon>
        <taxon>Plakobranchidae</taxon>
        <taxon>Plakobranchus</taxon>
    </lineage>
</organism>
<dbReference type="Proteomes" id="UP000735302">
    <property type="component" value="Unassembled WGS sequence"/>
</dbReference>
<protein>
    <submittedName>
        <fullName evidence="1">Uncharacterized protein</fullName>
    </submittedName>
</protein>
<sequence length="97" mass="11192">MPSSRQYRLLRFCLSDITFEKEPRLLFSHLRMRHFRKKEAVVDDCHHNEARQRGFYSIGALHYPNSLGSEIGVAPSVIPLIRLAITRSTTVKLPNLS</sequence>
<evidence type="ECO:0000313" key="2">
    <source>
        <dbReference type="Proteomes" id="UP000735302"/>
    </source>
</evidence>
<gene>
    <name evidence="1" type="ORF">PoB_002016600</name>
</gene>
<dbReference type="AlphaFoldDB" id="A0AAV3ZCL2"/>